<dbReference type="OrthoDB" id="10419690at2759"/>
<evidence type="ECO:0000313" key="3">
    <source>
        <dbReference type="Proteomes" id="UP000284842"/>
    </source>
</evidence>
<proteinExistence type="predicted"/>
<gene>
    <name evidence="2" type="ORF">CVT24_008627</name>
</gene>
<reference evidence="2 3" key="1">
    <citation type="journal article" date="2018" name="Evol. Lett.">
        <title>Horizontal gene cluster transfer increased hallucinogenic mushroom diversity.</title>
        <authorList>
            <person name="Reynolds H.T."/>
            <person name="Vijayakumar V."/>
            <person name="Gluck-Thaler E."/>
            <person name="Korotkin H.B."/>
            <person name="Matheny P.B."/>
            <person name="Slot J.C."/>
        </authorList>
    </citation>
    <scope>NUCLEOTIDE SEQUENCE [LARGE SCALE GENOMIC DNA]</scope>
    <source>
        <strain evidence="2 3">2629</strain>
    </source>
</reference>
<evidence type="ECO:0000256" key="1">
    <source>
        <dbReference type="SAM" id="SignalP"/>
    </source>
</evidence>
<dbReference type="InParanoid" id="A0A409VEE2"/>
<sequence>MKVLSILTAISALTLTSVDAIALTFYRINAPPVETPTTTTSPAPSFSIEKQGTTLYTAINPGSSGMVPWQVKEIADKVIIHMPSTTVTLNQPTTRVYTVTQGSYIELANIPPVEGPLFTPTSGPVATLYEYGFNRYCNINQSGGYGACHETVVKPRVAPAASPTQPPTEEVATRIYTGSLIPVTTIYTSFSS</sequence>
<evidence type="ECO:0000313" key="2">
    <source>
        <dbReference type="EMBL" id="PPQ64210.1"/>
    </source>
</evidence>
<dbReference type="EMBL" id="NHTK01006091">
    <property type="protein sequence ID" value="PPQ64210.1"/>
    <property type="molecule type" value="Genomic_DNA"/>
</dbReference>
<keyword evidence="3" id="KW-1185">Reference proteome</keyword>
<organism evidence="2 3">
    <name type="scientific">Panaeolus cyanescens</name>
    <dbReference type="NCBI Taxonomy" id="181874"/>
    <lineage>
        <taxon>Eukaryota</taxon>
        <taxon>Fungi</taxon>
        <taxon>Dikarya</taxon>
        <taxon>Basidiomycota</taxon>
        <taxon>Agaricomycotina</taxon>
        <taxon>Agaricomycetes</taxon>
        <taxon>Agaricomycetidae</taxon>
        <taxon>Agaricales</taxon>
        <taxon>Agaricineae</taxon>
        <taxon>Galeropsidaceae</taxon>
        <taxon>Panaeolus</taxon>
    </lineage>
</organism>
<comment type="caution">
    <text evidence="2">The sequence shown here is derived from an EMBL/GenBank/DDBJ whole genome shotgun (WGS) entry which is preliminary data.</text>
</comment>
<dbReference type="Proteomes" id="UP000284842">
    <property type="component" value="Unassembled WGS sequence"/>
</dbReference>
<accession>A0A409VEE2</accession>
<dbReference type="AlphaFoldDB" id="A0A409VEE2"/>
<name>A0A409VEE2_9AGAR</name>
<feature type="chain" id="PRO_5019098304" evidence="1">
    <location>
        <begin position="21"/>
        <end position="192"/>
    </location>
</feature>
<feature type="signal peptide" evidence="1">
    <location>
        <begin position="1"/>
        <end position="20"/>
    </location>
</feature>
<keyword evidence="1" id="KW-0732">Signal</keyword>
<protein>
    <submittedName>
        <fullName evidence="2">Uncharacterized protein</fullName>
    </submittedName>
</protein>